<evidence type="ECO:0000259" key="5">
    <source>
        <dbReference type="PROSITE" id="PS51099"/>
    </source>
</evidence>
<dbReference type="Pfam" id="PF08279">
    <property type="entry name" value="HTH_11"/>
    <property type="match status" value="2"/>
</dbReference>
<dbReference type="Pfam" id="PF00874">
    <property type="entry name" value="PRD"/>
    <property type="match status" value="2"/>
</dbReference>
<dbReference type="InterPro" id="IPR036388">
    <property type="entry name" value="WH-like_DNA-bd_sf"/>
</dbReference>
<dbReference type="Gene3D" id="3.40.930.10">
    <property type="entry name" value="Mannitol-specific EII, Chain A"/>
    <property type="match status" value="1"/>
</dbReference>
<reference evidence="7 8" key="1">
    <citation type="submission" date="2017-08" db="EMBL/GenBank/DDBJ databases">
        <title>Draft genome sequences of 64 type strains of genus Staph aureus.</title>
        <authorList>
            <person name="Cole K."/>
            <person name="Golubchik T."/>
            <person name="Russell J."/>
            <person name="Foster D."/>
            <person name="Llewelyn M."/>
            <person name="Wilson D."/>
            <person name="Crook D."/>
            <person name="Paul J."/>
        </authorList>
    </citation>
    <scope>NUCLEOTIDE SEQUENCE [LARGE SCALE GENOMIC DNA]</scope>
    <source>
        <strain evidence="7 8">DSM 21968</strain>
    </source>
</reference>
<dbReference type="InterPro" id="IPR011608">
    <property type="entry name" value="PRD"/>
</dbReference>
<accession>A0A2K3YXR6</accession>
<evidence type="ECO:0000313" key="8">
    <source>
        <dbReference type="Proteomes" id="UP000242752"/>
    </source>
</evidence>
<dbReference type="Pfam" id="PF02302">
    <property type="entry name" value="PTS_IIB"/>
    <property type="match status" value="1"/>
</dbReference>
<organism evidence="7 8">
    <name type="scientific">Staphylococcus rostri</name>
    <dbReference type="NCBI Taxonomy" id="522262"/>
    <lineage>
        <taxon>Bacteria</taxon>
        <taxon>Bacillati</taxon>
        <taxon>Bacillota</taxon>
        <taxon>Bacilli</taxon>
        <taxon>Bacillales</taxon>
        <taxon>Staphylococcaceae</taxon>
        <taxon>Staphylococcus</taxon>
    </lineage>
</organism>
<proteinExistence type="predicted"/>
<dbReference type="Proteomes" id="UP000242752">
    <property type="component" value="Unassembled WGS sequence"/>
</dbReference>
<sequence length="648" mass="73989">MLSDRQRQIVAYLASRRTFVTIAELANQFHVSERTIQYDLTYIETYQTQYQLEVVRNKSLGIMIHDQSTAQKADYNAMTVHYSKEERRDYILLKLFEATQPVSSNMLADMLHVSRRTVVDDLKNVQSELTQYELRLEYVRNKGFVIEGSEKALREAYANAIHTYFQHAAPQLGIAHFSQDELERIRQIVVSALRRQQVQLVQEAIDGLIFHIVIAIHRAREQFHFEIPDAEYQRLQNTEAFQLALDMTEQLETLFDVAFPKTEAAFITLHLLGAKGTTFHVETDDDTLGHVIQTFIQQVSAQIGVPFDRDHKLRTSLLTHLQPAIHRMRFGMMHTNPLKAEIMRDYRDLITVIQQQVKLFEETYQVVFNDDEVAYLALHFASSMERVNVSKATRIKVILLCGSGVGTSQLLKSRIQNIYPELEILDAFSIYDISEPFLQSQSIDYIISTVPVDQFSVPVITVTPFLNKADRAQINQMINAHRETTVAHYQLAGPTLKDVLPEQHILTGQFAEDRTAAIQQSVGLLVASGHVDAQYAEDILTQLDRFGPYMVISPHIALVHAHFEHVHVPVSMALVHYEDGVVFNHERFDPVKVVIVLATSNPHVHLNALGQLSQLIMNETDRQQMMAGNRTAIIQSIHDISQSQEEDA</sequence>
<dbReference type="CDD" id="cd00211">
    <property type="entry name" value="PTS_IIA_fru"/>
    <property type="match status" value="1"/>
</dbReference>
<keyword evidence="7" id="KW-0762">Sugar transport</keyword>
<dbReference type="GO" id="GO:0006355">
    <property type="term" value="P:regulation of DNA-templated transcription"/>
    <property type="evidence" value="ECO:0007669"/>
    <property type="project" value="InterPro"/>
</dbReference>
<dbReference type="SUPFAM" id="SSF52794">
    <property type="entry name" value="PTS system IIB component-like"/>
    <property type="match status" value="1"/>
</dbReference>
<dbReference type="Gene3D" id="1.10.10.10">
    <property type="entry name" value="Winged helix-like DNA-binding domain superfamily/Winged helix DNA-binding domain"/>
    <property type="match status" value="2"/>
</dbReference>
<keyword evidence="8" id="KW-1185">Reference proteome</keyword>
<dbReference type="PROSITE" id="PS51094">
    <property type="entry name" value="PTS_EIIA_TYPE_2"/>
    <property type="match status" value="1"/>
</dbReference>
<dbReference type="InterPro" id="IPR036634">
    <property type="entry name" value="PRD_sf"/>
</dbReference>
<dbReference type="GO" id="GO:0009401">
    <property type="term" value="P:phosphoenolpyruvate-dependent sugar phosphotransferase system"/>
    <property type="evidence" value="ECO:0007669"/>
    <property type="project" value="InterPro"/>
</dbReference>
<evidence type="ECO:0000313" key="7">
    <source>
        <dbReference type="EMBL" id="PNZ30420.1"/>
    </source>
</evidence>
<feature type="domain" description="PTS EIIA type-2" evidence="4">
    <location>
        <begin position="498"/>
        <end position="640"/>
    </location>
</feature>
<dbReference type="InterPro" id="IPR013011">
    <property type="entry name" value="PTS_EIIB_2"/>
</dbReference>
<dbReference type="AlphaFoldDB" id="A0A2K3YXR6"/>
<protein>
    <submittedName>
        <fullName evidence="7">PTS sugar transporter subunit IIA</fullName>
    </submittedName>
</protein>
<dbReference type="InterPro" id="IPR013196">
    <property type="entry name" value="HTH_11"/>
</dbReference>
<feature type="domain" description="PRD" evidence="6">
    <location>
        <begin position="176"/>
        <end position="281"/>
    </location>
</feature>
<keyword evidence="3" id="KW-0677">Repeat</keyword>
<evidence type="ECO:0000256" key="2">
    <source>
        <dbReference type="ARBA" id="ARBA00022679"/>
    </source>
</evidence>
<gene>
    <name evidence="7" type="ORF">CD122_00030</name>
</gene>
<keyword evidence="2" id="KW-0808">Transferase</keyword>
<dbReference type="OrthoDB" id="3710983at2"/>
<dbReference type="PANTHER" id="PTHR30185">
    <property type="entry name" value="CRYPTIC BETA-GLUCOSIDE BGL OPERON ANTITERMINATOR"/>
    <property type="match status" value="1"/>
</dbReference>
<dbReference type="InterPro" id="IPR036390">
    <property type="entry name" value="WH_DNA-bd_sf"/>
</dbReference>
<dbReference type="InterPro" id="IPR002178">
    <property type="entry name" value="PTS_EIIA_type-2_dom"/>
</dbReference>
<feature type="domain" description="PRD" evidence="6">
    <location>
        <begin position="283"/>
        <end position="390"/>
    </location>
</feature>
<comment type="caution">
    <text evidence="7">The sequence shown here is derived from an EMBL/GenBank/DDBJ whole genome shotgun (WGS) entry which is preliminary data.</text>
</comment>
<dbReference type="Pfam" id="PF00359">
    <property type="entry name" value="PTS_EIIA_2"/>
    <property type="match status" value="1"/>
</dbReference>
<dbReference type="InterPro" id="IPR036095">
    <property type="entry name" value="PTS_EIIB-like_sf"/>
</dbReference>
<dbReference type="Gene3D" id="1.10.1790.10">
    <property type="entry name" value="PRD domain"/>
    <property type="match status" value="2"/>
</dbReference>
<dbReference type="PANTHER" id="PTHR30185:SF12">
    <property type="entry name" value="TRANSCRIPTIONAL REGULATOR MANR"/>
    <property type="match status" value="1"/>
</dbReference>
<evidence type="ECO:0000256" key="3">
    <source>
        <dbReference type="ARBA" id="ARBA00022737"/>
    </source>
</evidence>
<name>A0A2K3YXR6_9STAP</name>
<dbReference type="SUPFAM" id="SSF63520">
    <property type="entry name" value="PTS-regulatory domain, PRD"/>
    <property type="match status" value="2"/>
</dbReference>
<dbReference type="PROSITE" id="PS51372">
    <property type="entry name" value="PRD_2"/>
    <property type="match status" value="2"/>
</dbReference>
<dbReference type="Gene3D" id="3.40.50.2300">
    <property type="match status" value="1"/>
</dbReference>
<dbReference type="EMBL" id="PPRF01000002">
    <property type="protein sequence ID" value="PNZ30420.1"/>
    <property type="molecule type" value="Genomic_DNA"/>
</dbReference>
<dbReference type="PROSITE" id="PS51099">
    <property type="entry name" value="PTS_EIIB_TYPE_2"/>
    <property type="match status" value="1"/>
</dbReference>
<evidence type="ECO:0000259" key="4">
    <source>
        <dbReference type="PROSITE" id="PS51094"/>
    </source>
</evidence>
<feature type="domain" description="PTS EIIB type-2" evidence="5">
    <location>
        <begin position="395"/>
        <end position="486"/>
    </location>
</feature>
<dbReference type="SUPFAM" id="SSF46785">
    <property type="entry name" value="Winged helix' DNA-binding domain"/>
    <property type="match status" value="2"/>
</dbReference>
<dbReference type="InterPro" id="IPR050661">
    <property type="entry name" value="BglG_antiterminators"/>
</dbReference>
<dbReference type="InterPro" id="IPR003501">
    <property type="entry name" value="PTS_EIIB_2/3"/>
</dbReference>
<dbReference type="CDD" id="cd05568">
    <property type="entry name" value="PTS_IIB_bgl_like"/>
    <property type="match status" value="1"/>
</dbReference>
<dbReference type="SUPFAM" id="SSF55804">
    <property type="entry name" value="Phoshotransferase/anion transport protein"/>
    <property type="match status" value="1"/>
</dbReference>
<dbReference type="GO" id="GO:0008982">
    <property type="term" value="F:protein-N(PI)-phosphohistidine-sugar phosphotransferase activity"/>
    <property type="evidence" value="ECO:0007669"/>
    <property type="project" value="InterPro"/>
</dbReference>
<evidence type="ECO:0000259" key="6">
    <source>
        <dbReference type="PROSITE" id="PS51372"/>
    </source>
</evidence>
<keyword evidence="7" id="KW-0813">Transport</keyword>
<evidence type="ECO:0000256" key="1">
    <source>
        <dbReference type="ARBA" id="ARBA00011798"/>
    </source>
</evidence>
<dbReference type="InterPro" id="IPR016152">
    <property type="entry name" value="PTrfase/Anion_transptr"/>
</dbReference>
<comment type="subunit">
    <text evidence="1">Homodimer or homotrimer. Seems to be a monomer when not phosphorylated.</text>
</comment>